<keyword evidence="3" id="KW-0560">Oxidoreductase</keyword>
<dbReference type="PRINTS" id="PR00368">
    <property type="entry name" value="FADPNR"/>
</dbReference>
<dbReference type="Proteomes" id="UP000236743">
    <property type="component" value="Unassembled WGS sequence"/>
</dbReference>
<dbReference type="PANTHER" id="PTHR48105">
    <property type="entry name" value="THIOREDOXIN REDUCTASE 1-RELATED-RELATED"/>
    <property type="match status" value="1"/>
</dbReference>
<keyword evidence="2" id="KW-0285">Flavoprotein</keyword>
<reference evidence="5 6" key="1">
    <citation type="submission" date="2016-10" db="EMBL/GenBank/DDBJ databases">
        <authorList>
            <person name="de Groot N.N."/>
        </authorList>
    </citation>
    <scope>NUCLEOTIDE SEQUENCE [LARGE SCALE GENOMIC DNA]</scope>
    <source>
        <strain evidence="5 6">DSM 26656</strain>
    </source>
</reference>
<evidence type="ECO:0000259" key="4">
    <source>
        <dbReference type="Pfam" id="PF07992"/>
    </source>
</evidence>
<dbReference type="SUPFAM" id="SSF51905">
    <property type="entry name" value="FAD/NAD(P)-binding domain"/>
    <property type="match status" value="1"/>
</dbReference>
<evidence type="ECO:0000256" key="2">
    <source>
        <dbReference type="ARBA" id="ARBA00022630"/>
    </source>
</evidence>
<gene>
    <name evidence="5" type="ORF">SAMN04488115_11450</name>
</gene>
<dbReference type="InterPro" id="IPR036188">
    <property type="entry name" value="FAD/NAD-bd_sf"/>
</dbReference>
<dbReference type="Gene3D" id="3.50.50.60">
    <property type="entry name" value="FAD/NAD(P)-binding domain"/>
    <property type="match status" value="2"/>
</dbReference>
<dbReference type="PRINTS" id="PR00469">
    <property type="entry name" value="PNDRDTASEII"/>
</dbReference>
<protein>
    <recommendedName>
        <fullName evidence="1">Thioredoxin reductase</fullName>
    </recommendedName>
</protein>
<dbReference type="Pfam" id="PF07992">
    <property type="entry name" value="Pyr_redox_2"/>
    <property type="match status" value="1"/>
</dbReference>
<dbReference type="OrthoDB" id="9786503at2"/>
<dbReference type="AlphaFoldDB" id="A0A1H6D3A3"/>
<evidence type="ECO:0000256" key="1">
    <source>
        <dbReference type="ARBA" id="ARBA00018719"/>
    </source>
</evidence>
<dbReference type="InterPro" id="IPR050097">
    <property type="entry name" value="Ferredoxin-NADP_redctase_2"/>
</dbReference>
<keyword evidence="6" id="KW-1185">Reference proteome</keyword>
<accession>A0A1H6D3A3</accession>
<name>A0A1H6D3A3_9HYPH</name>
<dbReference type="GO" id="GO:0016491">
    <property type="term" value="F:oxidoreductase activity"/>
    <property type="evidence" value="ECO:0007669"/>
    <property type="project" value="UniProtKB-KW"/>
</dbReference>
<sequence length="322" mass="34654">MSAPFDALIVGGGPAGLSAALMLGRARRRVLLLDSGEQRNRSSHRIGGFLTRDGCPPRALLRVARQQLRAYPTLELRDAVEIVSATPGTPGFQLCSRTGEIFLGRKLLIASGVTDSLPPIPDAERFYGCGVLHCPYCDAYEQRDKAIAVYGSSKEALALALELTGWTSRLCLLSNGVTQLRPAQRRRLAASGIALREERIIALKGRGRQLERIIFAEGEELAVGALFFHSEGQARLELARGLGLNIDHRKPLKTAGYGKTKVPGLYVAGDASNHVQFAIVAAAEGASAAFAINTELLKEDIAGLPRRRRTARPEALPAGNTR</sequence>
<proteinExistence type="predicted"/>
<dbReference type="EMBL" id="FNUY01000014">
    <property type="protein sequence ID" value="SEG79255.1"/>
    <property type="molecule type" value="Genomic_DNA"/>
</dbReference>
<evidence type="ECO:0000313" key="5">
    <source>
        <dbReference type="EMBL" id="SEG79255.1"/>
    </source>
</evidence>
<dbReference type="RefSeq" id="WP_160115903.1">
    <property type="nucleotide sequence ID" value="NZ_FNUY01000014.1"/>
</dbReference>
<feature type="domain" description="FAD/NAD(P)-binding" evidence="4">
    <location>
        <begin position="6"/>
        <end position="285"/>
    </location>
</feature>
<evidence type="ECO:0000313" key="6">
    <source>
        <dbReference type="Proteomes" id="UP000236743"/>
    </source>
</evidence>
<evidence type="ECO:0000256" key="3">
    <source>
        <dbReference type="ARBA" id="ARBA00023002"/>
    </source>
</evidence>
<organism evidence="5 6">
    <name type="scientific">Bosea lathyri</name>
    <dbReference type="NCBI Taxonomy" id="1036778"/>
    <lineage>
        <taxon>Bacteria</taxon>
        <taxon>Pseudomonadati</taxon>
        <taxon>Pseudomonadota</taxon>
        <taxon>Alphaproteobacteria</taxon>
        <taxon>Hyphomicrobiales</taxon>
        <taxon>Boseaceae</taxon>
        <taxon>Bosea</taxon>
    </lineage>
</organism>
<dbReference type="InterPro" id="IPR023753">
    <property type="entry name" value="FAD/NAD-binding_dom"/>
</dbReference>